<sequence>MKCKKLISALFLLFSVPFFGQVYTDKIVGEKNQQLKDSLKVVEYPYSLPIWGQKVAQKGYKLPYSAGLSINYFWQDSQININNLEVGFNNGPLYNLDEIVRFDKSSVEAGALTIRPDIWLLPFLNIYGIFGKANTATKINAGIWIPDADNNWSQVASFNTKANFNATTFGFGMTPTIGIGGGWLALDMNMAWTDISSLDKPAFSYVFGPRLGKTFKFHKQDQNIAVWVGGFRVHISGDTNGNIPLSDIFDLSNAQAKVDNGLAKVSENQTKVDDWWDGLTPKQQANPVNIAKHNTANRALEKAGTFLTTLDGALSTADQSSVQYSLQKSPKDMWNFIVGTQFQYNKHIMFRAEAGFLGSRTQVLGGLQYRFGL</sequence>
<protein>
    <submittedName>
        <fullName evidence="2">Uncharacterized protein</fullName>
    </submittedName>
</protein>
<dbReference type="AlphaFoldDB" id="A0A1M5MNA8"/>
<gene>
    <name evidence="2" type="ORF">SAMN05444388_104235</name>
</gene>
<keyword evidence="1" id="KW-0732">Signal</keyword>
<name>A0A1M5MNA8_FLAJO</name>
<reference evidence="2 3" key="1">
    <citation type="submission" date="2016-11" db="EMBL/GenBank/DDBJ databases">
        <authorList>
            <person name="Jaros S."/>
            <person name="Januszkiewicz K."/>
            <person name="Wedrychowicz H."/>
        </authorList>
    </citation>
    <scope>NUCLEOTIDE SEQUENCE [LARGE SCALE GENOMIC DNA]</scope>
    <source>
        <strain evidence="2 3">DSM 6792</strain>
    </source>
</reference>
<dbReference type="EMBL" id="FQWH01000004">
    <property type="protein sequence ID" value="SHG78725.1"/>
    <property type="molecule type" value="Genomic_DNA"/>
</dbReference>
<accession>A0A1M5MNA8</accession>
<evidence type="ECO:0000313" key="2">
    <source>
        <dbReference type="EMBL" id="SHG78725.1"/>
    </source>
</evidence>
<feature type="signal peptide" evidence="1">
    <location>
        <begin position="1"/>
        <end position="20"/>
    </location>
</feature>
<dbReference type="RefSeq" id="WP_073409295.1">
    <property type="nucleotide sequence ID" value="NZ_CP158862.1"/>
</dbReference>
<dbReference type="Proteomes" id="UP000184112">
    <property type="component" value="Unassembled WGS sequence"/>
</dbReference>
<feature type="chain" id="PRO_5009912380" evidence="1">
    <location>
        <begin position="21"/>
        <end position="373"/>
    </location>
</feature>
<organism evidence="2 3">
    <name type="scientific">Flavobacterium johnsoniae</name>
    <name type="common">Cytophaga johnsonae</name>
    <dbReference type="NCBI Taxonomy" id="986"/>
    <lineage>
        <taxon>Bacteria</taxon>
        <taxon>Pseudomonadati</taxon>
        <taxon>Bacteroidota</taxon>
        <taxon>Flavobacteriia</taxon>
        <taxon>Flavobacteriales</taxon>
        <taxon>Flavobacteriaceae</taxon>
        <taxon>Flavobacterium</taxon>
    </lineage>
</organism>
<evidence type="ECO:0000256" key="1">
    <source>
        <dbReference type="SAM" id="SignalP"/>
    </source>
</evidence>
<evidence type="ECO:0000313" key="3">
    <source>
        <dbReference type="Proteomes" id="UP000184112"/>
    </source>
</evidence>
<proteinExistence type="predicted"/>